<sequence length="114" mass="13153">MSTSNHIQKNALKASINKATEQAVKFKKLLTDISTQEATLKSTHYLLKTNHENLKKEKMKVDDHVAEFVAWKKPYESELAKLKKNHKVEVVAIKLEHEEALEKAQNKLMKKEKS</sequence>
<name>A0A2P5X7E8_GOSBA</name>
<accession>A0A2P5X7E8</accession>
<evidence type="ECO:0000313" key="1">
    <source>
        <dbReference type="EMBL" id="PPR99262.1"/>
    </source>
</evidence>
<dbReference type="EMBL" id="KZ665519">
    <property type="protein sequence ID" value="PPR99262.1"/>
    <property type="molecule type" value="Genomic_DNA"/>
</dbReference>
<proteinExistence type="predicted"/>
<dbReference type="SMR" id="A0A2P5X7E8"/>
<dbReference type="Proteomes" id="UP000239757">
    <property type="component" value="Unassembled WGS sequence"/>
</dbReference>
<protein>
    <submittedName>
        <fullName evidence="1">Uncharacterized protein</fullName>
    </submittedName>
</protein>
<gene>
    <name evidence="1" type="ORF">GOBAR_AA21401</name>
</gene>
<evidence type="ECO:0000313" key="2">
    <source>
        <dbReference type="Proteomes" id="UP000239757"/>
    </source>
</evidence>
<organism evidence="1 2">
    <name type="scientific">Gossypium barbadense</name>
    <name type="common">Sea Island cotton</name>
    <name type="synonym">Hibiscus barbadensis</name>
    <dbReference type="NCBI Taxonomy" id="3634"/>
    <lineage>
        <taxon>Eukaryota</taxon>
        <taxon>Viridiplantae</taxon>
        <taxon>Streptophyta</taxon>
        <taxon>Embryophyta</taxon>
        <taxon>Tracheophyta</taxon>
        <taxon>Spermatophyta</taxon>
        <taxon>Magnoliopsida</taxon>
        <taxon>eudicotyledons</taxon>
        <taxon>Gunneridae</taxon>
        <taxon>Pentapetalae</taxon>
        <taxon>rosids</taxon>
        <taxon>malvids</taxon>
        <taxon>Malvales</taxon>
        <taxon>Malvaceae</taxon>
        <taxon>Malvoideae</taxon>
        <taxon>Gossypium</taxon>
    </lineage>
</organism>
<reference evidence="1 2" key="1">
    <citation type="submission" date="2015-01" db="EMBL/GenBank/DDBJ databases">
        <title>Genome of allotetraploid Gossypium barbadense reveals genomic plasticity and fiber elongation in cotton evolution.</title>
        <authorList>
            <person name="Chen X."/>
            <person name="Liu X."/>
            <person name="Zhao B."/>
            <person name="Zheng H."/>
            <person name="Hu Y."/>
            <person name="Lu G."/>
            <person name="Yang C."/>
            <person name="Chen J."/>
            <person name="Shan C."/>
            <person name="Zhang L."/>
            <person name="Zhou Y."/>
            <person name="Wang L."/>
            <person name="Guo W."/>
            <person name="Bai Y."/>
            <person name="Ruan J."/>
            <person name="Shangguan X."/>
            <person name="Mao Y."/>
            <person name="Jiang J."/>
            <person name="Zhu Y."/>
            <person name="Lei J."/>
            <person name="Kang H."/>
            <person name="Chen S."/>
            <person name="He X."/>
            <person name="Wang R."/>
            <person name="Wang Y."/>
            <person name="Chen J."/>
            <person name="Wang L."/>
            <person name="Yu S."/>
            <person name="Wang B."/>
            <person name="Wei J."/>
            <person name="Song S."/>
            <person name="Lu X."/>
            <person name="Gao Z."/>
            <person name="Gu W."/>
            <person name="Deng X."/>
            <person name="Ma D."/>
            <person name="Wang S."/>
            <person name="Liang W."/>
            <person name="Fang L."/>
            <person name="Cai C."/>
            <person name="Zhu X."/>
            <person name="Zhou B."/>
            <person name="Zhang Y."/>
            <person name="Chen Z."/>
            <person name="Xu S."/>
            <person name="Zhu R."/>
            <person name="Wang S."/>
            <person name="Zhang T."/>
            <person name="Zhao G."/>
        </authorList>
    </citation>
    <scope>NUCLEOTIDE SEQUENCE [LARGE SCALE GENOMIC DNA]</scope>
    <source>
        <strain evidence="2">cv. Xinhai21</strain>
        <tissue evidence="1">Leaf</tissue>
    </source>
</reference>
<dbReference type="AlphaFoldDB" id="A0A2P5X7E8"/>